<evidence type="ECO:0000313" key="3">
    <source>
        <dbReference type="EMBL" id="VTR95037.1"/>
    </source>
</evidence>
<dbReference type="PANTHER" id="PTHR30093">
    <property type="entry name" value="GENERAL SECRETION PATHWAY PROTEIN G"/>
    <property type="match status" value="1"/>
</dbReference>
<dbReference type="InterPro" id="IPR027558">
    <property type="entry name" value="Pre_pil_HX9DG_C"/>
</dbReference>
<name>A0A6P2D2F6_9BACT</name>
<dbReference type="InterPro" id="IPR011453">
    <property type="entry name" value="DUF1559"/>
</dbReference>
<sequence length="339" mass="36525">MTRSFSRRKAGFTLIELLVVIAIIAILIGLLLPAVQKVREAAARMQCSNNLKQMAIALHSYHDAVNKLPAARDNNNFSAHAYILPYIEQDNVYKLINFTLPYDNAANATAAATKIKTFVCPSDSASSVPAAWAQNNYRVNQGSGILWGLPSTDPSNTNYGFPTPNGPFFVNSATKITAITDGTSNTAMVSEHPVGSFNAGAFSPHNTQRLGQSVGLYPATADEAVQMCESVGYQNAQYNGMYNTGAPWIYGYHSTTVYFHVGPPNSRSCMYPGGRIGTAARSTHTNGVNLAMCDGSVRFVNNSIQLATWRGMGSMAGGEVLANQCPTQRIRPCASTRFC</sequence>
<protein>
    <recommendedName>
        <fullName evidence="2">DUF1559 domain-containing protein</fullName>
    </recommendedName>
</protein>
<dbReference type="PANTHER" id="PTHR30093:SF2">
    <property type="entry name" value="TYPE II SECRETION SYSTEM PROTEIN H"/>
    <property type="match status" value="1"/>
</dbReference>
<dbReference type="SUPFAM" id="SSF54523">
    <property type="entry name" value="Pili subunits"/>
    <property type="match status" value="1"/>
</dbReference>
<dbReference type="PROSITE" id="PS00409">
    <property type="entry name" value="PROKAR_NTER_METHYL"/>
    <property type="match status" value="1"/>
</dbReference>
<feature type="transmembrane region" description="Helical" evidence="1">
    <location>
        <begin position="12"/>
        <end position="35"/>
    </location>
</feature>
<dbReference type="InterPro" id="IPR045584">
    <property type="entry name" value="Pilin-like"/>
</dbReference>
<keyword evidence="1" id="KW-0812">Transmembrane</keyword>
<dbReference type="NCBIfam" id="TIGR02532">
    <property type="entry name" value="IV_pilin_GFxxxE"/>
    <property type="match status" value="1"/>
</dbReference>
<dbReference type="Pfam" id="PF07963">
    <property type="entry name" value="N_methyl"/>
    <property type="match status" value="1"/>
</dbReference>
<evidence type="ECO:0000259" key="2">
    <source>
        <dbReference type="Pfam" id="PF07596"/>
    </source>
</evidence>
<keyword evidence="1" id="KW-0472">Membrane</keyword>
<keyword evidence="4" id="KW-1185">Reference proteome</keyword>
<accession>A0A6P2D2F6</accession>
<dbReference type="EMBL" id="LR593886">
    <property type="protein sequence ID" value="VTR95037.1"/>
    <property type="molecule type" value="Genomic_DNA"/>
</dbReference>
<keyword evidence="1" id="KW-1133">Transmembrane helix</keyword>
<dbReference type="Proteomes" id="UP000464178">
    <property type="component" value="Chromosome"/>
</dbReference>
<dbReference type="AlphaFoldDB" id="A0A6P2D2F6"/>
<feature type="domain" description="DUF1559" evidence="2">
    <location>
        <begin position="36"/>
        <end position="305"/>
    </location>
</feature>
<organism evidence="3 4">
    <name type="scientific">Gemmata massiliana</name>
    <dbReference type="NCBI Taxonomy" id="1210884"/>
    <lineage>
        <taxon>Bacteria</taxon>
        <taxon>Pseudomonadati</taxon>
        <taxon>Planctomycetota</taxon>
        <taxon>Planctomycetia</taxon>
        <taxon>Gemmatales</taxon>
        <taxon>Gemmataceae</taxon>
        <taxon>Gemmata</taxon>
    </lineage>
</organism>
<dbReference type="InterPro" id="IPR012902">
    <property type="entry name" value="N_methyl_site"/>
</dbReference>
<dbReference type="NCBIfam" id="TIGR04294">
    <property type="entry name" value="pre_pil_HX9DG"/>
    <property type="match status" value="1"/>
</dbReference>
<dbReference type="Pfam" id="PF07596">
    <property type="entry name" value="SBP_bac_10"/>
    <property type="match status" value="1"/>
</dbReference>
<proteinExistence type="predicted"/>
<dbReference type="RefSeq" id="WP_162673464.1">
    <property type="nucleotide sequence ID" value="NZ_LR593886.1"/>
</dbReference>
<dbReference type="Gene3D" id="3.30.700.10">
    <property type="entry name" value="Glycoprotein, Type 4 Pilin"/>
    <property type="match status" value="1"/>
</dbReference>
<evidence type="ECO:0000256" key="1">
    <source>
        <dbReference type="SAM" id="Phobius"/>
    </source>
</evidence>
<gene>
    <name evidence="3" type="ORF">SOIL9_26770</name>
</gene>
<dbReference type="KEGG" id="gms:SOIL9_26770"/>
<evidence type="ECO:0000313" key="4">
    <source>
        <dbReference type="Proteomes" id="UP000464178"/>
    </source>
</evidence>
<reference evidence="3 4" key="1">
    <citation type="submission" date="2019-05" db="EMBL/GenBank/DDBJ databases">
        <authorList>
            <consortium name="Science for Life Laboratories"/>
        </authorList>
    </citation>
    <scope>NUCLEOTIDE SEQUENCE [LARGE SCALE GENOMIC DNA]</scope>
    <source>
        <strain evidence="3">Soil9</strain>
    </source>
</reference>